<dbReference type="InterPro" id="IPR000754">
    <property type="entry name" value="Ribosomal_uS9"/>
</dbReference>
<evidence type="ECO:0000256" key="1">
    <source>
        <dbReference type="ARBA" id="ARBA00005251"/>
    </source>
</evidence>
<dbReference type="InterPro" id="IPR014721">
    <property type="entry name" value="Ribsml_uS5_D2-typ_fold_subgr"/>
</dbReference>
<dbReference type="EMBL" id="CP047901">
    <property type="protein sequence ID" value="QHO63316.1"/>
    <property type="molecule type" value="Genomic_DNA"/>
</dbReference>
<keyword evidence="2 7" id="KW-0689">Ribosomal protein</keyword>
<feature type="compositionally biased region" description="Basic residues" evidence="6">
    <location>
        <begin position="129"/>
        <end position="138"/>
    </location>
</feature>
<evidence type="ECO:0000313" key="7">
    <source>
        <dbReference type="EMBL" id="QHO63316.1"/>
    </source>
</evidence>
<dbReference type="GO" id="GO:0003723">
    <property type="term" value="F:RNA binding"/>
    <property type="evidence" value="ECO:0007669"/>
    <property type="project" value="TreeGrafter"/>
</dbReference>
<name>A0A857N5I9_9BACT</name>
<evidence type="ECO:0000256" key="5">
    <source>
        <dbReference type="ARBA" id="ARBA00035523"/>
    </source>
</evidence>
<dbReference type="AlphaFoldDB" id="A0A857N5I9"/>
<organism evidence="7 8">
    <name type="scientific">Candidatus Chazhemtobacterium aquaticus</name>
    <dbReference type="NCBI Taxonomy" id="2715735"/>
    <lineage>
        <taxon>Bacteria</taxon>
        <taxon>Candidatus Chazhemtobacteraceae</taxon>
        <taxon>Candidatus Chazhemtobacterium</taxon>
    </lineage>
</organism>
<keyword evidence="8" id="KW-1185">Reference proteome</keyword>
<dbReference type="Proteomes" id="UP000463983">
    <property type="component" value="Chromosome"/>
</dbReference>
<comment type="similarity">
    <text evidence="1">Belongs to the universal ribosomal protein uS9 family.</text>
</comment>
<evidence type="ECO:0000256" key="2">
    <source>
        <dbReference type="ARBA" id="ARBA00022980"/>
    </source>
</evidence>
<dbReference type="GO" id="GO:0022627">
    <property type="term" value="C:cytosolic small ribosomal subunit"/>
    <property type="evidence" value="ECO:0007669"/>
    <property type="project" value="TreeGrafter"/>
</dbReference>
<dbReference type="Gene3D" id="3.30.230.10">
    <property type="match status" value="1"/>
</dbReference>
<dbReference type="Pfam" id="PF00380">
    <property type="entry name" value="Ribosomal_S9"/>
    <property type="match status" value="1"/>
</dbReference>
<reference evidence="8" key="1">
    <citation type="journal article" date="2020" name="Microorganisms">
        <title>Complete Genome of a Member of a New Bacterial Lineage in the Microgenomates Group Reveals an Unusual Nucleotide Composition Disparity Between Two Strands of DNA and Limited Metabolic Potential.</title>
        <authorList>
            <person name="Kadnikov V.V."/>
            <person name="Mardanov A.V."/>
            <person name="Beletsky A.V."/>
            <person name="Karnachuk O.V."/>
            <person name="Ravin N.V."/>
        </authorList>
    </citation>
    <scope>NUCLEOTIDE SEQUENCE [LARGE SCALE GENOMIC DNA]</scope>
</reference>
<feature type="region of interest" description="Disordered" evidence="6">
    <location>
        <begin position="107"/>
        <end position="138"/>
    </location>
</feature>
<dbReference type="KEGG" id="caqa:MICH65_0335"/>
<dbReference type="SUPFAM" id="SSF54211">
    <property type="entry name" value="Ribosomal protein S5 domain 2-like"/>
    <property type="match status" value="1"/>
</dbReference>
<dbReference type="RefSeq" id="WP_161931703.1">
    <property type="nucleotide sequence ID" value="NZ_CP047901.1"/>
</dbReference>
<dbReference type="InterPro" id="IPR023035">
    <property type="entry name" value="Ribosomal_uS9_bac/plastid"/>
</dbReference>
<evidence type="ECO:0000256" key="4">
    <source>
        <dbReference type="ARBA" id="ARBA00035259"/>
    </source>
</evidence>
<dbReference type="PANTHER" id="PTHR21569:SF1">
    <property type="entry name" value="SMALL RIBOSOMAL SUBUNIT PROTEIN US9M"/>
    <property type="match status" value="1"/>
</dbReference>
<evidence type="ECO:0000256" key="6">
    <source>
        <dbReference type="SAM" id="MobiDB-lite"/>
    </source>
</evidence>
<evidence type="ECO:0000313" key="8">
    <source>
        <dbReference type="Proteomes" id="UP000463983"/>
    </source>
</evidence>
<dbReference type="PANTHER" id="PTHR21569">
    <property type="entry name" value="RIBOSOMAL PROTEIN S9"/>
    <property type="match status" value="1"/>
</dbReference>
<dbReference type="GO" id="GO:0003735">
    <property type="term" value="F:structural constituent of ribosome"/>
    <property type="evidence" value="ECO:0007669"/>
    <property type="project" value="InterPro"/>
</dbReference>
<accession>A0A857N5I9</accession>
<dbReference type="InterPro" id="IPR020568">
    <property type="entry name" value="Ribosomal_Su5_D2-typ_SF"/>
</dbReference>
<dbReference type="NCBIfam" id="NF001099">
    <property type="entry name" value="PRK00132.1"/>
    <property type="match status" value="1"/>
</dbReference>
<dbReference type="GO" id="GO:0006412">
    <property type="term" value="P:translation"/>
    <property type="evidence" value="ECO:0007669"/>
    <property type="project" value="InterPro"/>
</dbReference>
<evidence type="ECO:0000256" key="3">
    <source>
        <dbReference type="ARBA" id="ARBA00023274"/>
    </source>
</evidence>
<feature type="compositionally biased region" description="Basic and acidic residues" evidence="6">
    <location>
        <begin position="110"/>
        <end position="121"/>
    </location>
</feature>
<proteinExistence type="inferred from homology"/>
<keyword evidence="3" id="KW-0687">Ribonucleoprotein</keyword>
<protein>
    <recommendedName>
        <fullName evidence="4">Small ribosomal subunit protein uS9</fullName>
    </recommendedName>
    <alternativeName>
        <fullName evidence="5">30S ribosomal protein S9</fullName>
    </alternativeName>
</protein>
<gene>
    <name evidence="7" type="ORF">MICH65_0335</name>
</gene>
<sequence length="138" mass="15513">MATKSTKKNYIQATGRRKTAVARVRLIESKKEITVNNIPASQYWPSSTFASLYSEPLITTNTHKKYSATAKITGSGKQSQLDAFIHGLSRALVQVNPERFRPILKKKGFLTRDSRMKETRKIGSSGSKARSKRQSPKR</sequence>